<dbReference type="PANTHER" id="PTHR15723:SF0">
    <property type="entry name" value="CARBOHYDRATE SULFOTRANSFERASE 15"/>
    <property type="match status" value="1"/>
</dbReference>
<dbReference type="PANTHER" id="PTHR15723">
    <property type="entry name" value="CARBOHYDRATE SULFOTRANSFERASE 15"/>
    <property type="match status" value="1"/>
</dbReference>
<comment type="caution">
    <text evidence="2">The sequence shown here is derived from an EMBL/GenBank/DDBJ whole genome shotgun (WGS) entry which is preliminary data.</text>
</comment>
<dbReference type="Gene3D" id="3.40.50.300">
    <property type="entry name" value="P-loop containing nucleotide triphosphate hydrolases"/>
    <property type="match status" value="1"/>
</dbReference>
<dbReference type="InterPro" id="IPR027417">
    <property type="entry name" value="P-loop_NTPase"/>
</dbReference>
<dbReference type="EMBL" id="JBJQND010000018">
    <property type="protein sequence ID" value="KAL3837609.1"/>
    <property type="molecule type" value="Genomic_DNA"/>
</dbReference>
<feature type="domain" description="Sulfotransferase" evidence="1">
    <location>
        <begin position="179"/>
        <end position="340"/>
    </location>
</feature>
<dbReference type="Proteomes" id="UP001634394">
    <property type="component" value="Unassembled WGS sequence"/>
</dbReference>
<dbReference type="AlphaFoldDB" id="A0ABD3TKJ5"/>
<dbReference type="Pfam" id="PF00685">
    <property type="entry name" value="Sulfotransfer_1"/>
    <property type="match status" value="1"/>
</dbReference>
<sequence>MATSIYSDFETISGMIHDIIATYRQIATDDLRMEAKSDVSCKQNDTEDILCMTLPKPIENVKNPCWFDAYGRFRCLPYFQLIGFSKCASSDLFARICAHPQVLANKGGNSKETKWWPRFRYGIYKYKGQSDTRKQTFDDYLNYFSATNISQNTSLITGDGTPSDVWDFAGWPMIPQNKGLSEPLVLTPHLVRHINPRVKMIVIIRNPVERLYSDFFSRGGISPRGFHQRVVDTIVRLHTCVRNTTFRSCVFSWEYRLAEKTRIHIGFYSLFLKEWFRVFSREQFLFLTTEEYSQNMTKIMRNIFQFLEIDALSDAMLTQIAKNDRRNVSLKKKRVDPMLHSTRTILRELYYPFNDGVQTSISAFSTFFKINQKPRIVGDILSYSNDAQNFVVILAVLPGRMAGKNGTCPWKH</sequence>
<organism evidence="2 3">
    <name type="scientific">Sinanodonta woodiana</name>
    <name type="common">Chinese pond mussel</name>
    <name type="synonym">Anodonta woodiana</name>
    <dbReference type="NCBI Taxonomy" id="1069815"/>
    <lineage>
        <taxon>Eukaryota</taxon>
        <taxon>Metazoa</taxon>
        <taxon>Spiralia</taxon>
        <taxon>Lophotrochozoa</taxon>
        <taxon>Mollusca</taxon>
        <taxon>Bivalvia</taxon>
        <taxon>Autobranchia</taxon>
        <taxon>Heteroconchia</taxon>
        <taxon>Palaeoheterodonta</taxon>
        <taxon>Unionida</taxon>
        <taxon>Unionoidea</taxon>
        <taxon>Unionidae</taxon>
        <taxon>Unioninae</taxon>
        <taxon>Sinanodonta</taxon>
    </lineage>
</organism>
<accession>A0ABD3TKJ5</accession>
<gene>
    <name evidence="2" type="ORF">ACJMK2_022956</name>
</gene>
<evidence type="ECO:0000313" key="3">
    <source>
        <dbReference type="Proteomes" id="UP001634394"/>
    </source>
</evidence>
<evidence type="ECO:0000259" key="1">
    <source>
        <dbReference type="Pfam" id="PF00685"/>
    </source>
</evidence>
<proteinExistence type="predicted"/>
<evidence type="ECO:0000313" key="2">
    <source>
        <dbReference type="EMBL" id="KAL3837609.1"/>
    </source>
</evidence>
<dbReference type="InterPro" id="IPR000863">
    <property type="entry name" value="Sulfotransferase_dom"/>
</dbReference>
<dbReference type="SUPFAM" id="SSF52540">
    <property type="entry name" value="P-loop containing nucleoside triphosphate hydrolases"/>
    <property type="match status" value="1"/>
</dbReference>
<keyword evidence="3" id="KW-1185">Reference proteome</keyword>
<reference evidence="2 3" key="1">
    <citation type="submission" date="2024-11" db="EMBL/GenBank/DDBJ databases">
        <title>Chromosome-level genome assembly of the freshwater bivalve Anodonta woodiana.</title>
        <authorList>
            <person name="Chen X."/>
        </authorList>
    </citation>
    <scope>NUCLEOTIDE SEQUENCE [LARGE SCALE GENOMIC DNA]</scope>
    <source>
        <strain evidence="2">MN2024</strain>
        <tissue evidence="2">Gills</tissue>
    </source>
</reference>
<protein>
    <recommendedName>
        <fullName evidence="1">Sulfotransferase domain-containing protein</fullName>
    </recommendedName>
</protein>
<dbReference type="InterPro" id="IPR052654">
    <property type="entry name" value="CS_Sulfotransferase"/>
</dbReference>
<name>A0ABD3TKJ5_SINWO</name>